<dbReference type="GO" id="GO:0006777">
    <property type="term" value="P:Mo-molybdopterin cofactor biosynthetic process"/>
    <property type="evidence" value="ECO:0007669"/>
    <property type="project" value="InterPro"/>
</dbReference>
<sequence length="81" mass="8775">MSITVKFFARLREQVGKAEASLDSASNVQSAWDQATNGQQMPENTLCAVNMAYVDTRTVVNEGDEVAFFPPVTGGAYAQRS</sequence>
<dbReference type="InterPro" id="IPR044672">
    <property type="entry name" value="MOCS2A"/>
</dbReference>
<dbReference type="PANTHER" id="PTHR33359">
    <property type="entry name" value="MOLYBDOPTERIN SYNTHASE SULFUR CARRIER SUBUNIT"/>
    <property type="match status" value="1"/>
</dbReference>
<keyword evidence="1" id="KW-0547">Nucleotide-binding</keyword>
<dbReference type="GO" id="GO:0000166">
    <property type="term" value="F:nucleotide binding"/>
    <property type="evidence" value="ECO:0007669"/>
    <property type="project" value="UniProtKB-KW"/>
</dbReference>
<dbReference type="InterPro" id="IPR003749">
    <property type="entry name" value="ThiS/MoaD-like"/>
</dbReference>
<gene>
    <name evidence="2" type="ORF">MNBD_GAMMA11-3352</name>
</gene>
<proteinExistence type="predicted"/>
<evidence type="ECO:0000313" key="2">
    <source>
        <dbReference type="EMBL" id="VAW58211.1"/>
    </source>
</evidence>
<reference evidence="2" key="1">
    <citation type="submission" date="2018-06" db="EMBL/GenBank/DDBJ databases">
        <authorList>
            <person name="Zhirakovskaya E."/>
        </authorList>
    </citation>
    <scope>NUCLEOTIDE SEQUENCE</scope>
</reference>
<dbReference type="GO" id="GO:1990133">
    <property type="term" value="C:molybdopterin adenylyltransferase complex"/>
    <property type="evidence" value="ECO:0007669"/>
    <property type="project" value="TreeGrafter"/>
</dbReference>
<evidence type="ECO:0000256" key="1">
    <source>
        <dbReference type="ARBA" id="ARBA00022741"/>
    </source>
</evidence>
<dbReference type="Gene3D" id="3.10.20.30">
    <property type="match status" value="1"/>
</dbReference>
<dbReference type="Pfam" id="PF02597">
    <property type="entry name" value="ThiS"/>
    <property type="match status" value="1"/>
</dbReference>
<dbReference type="InterPro" id="IPR016155">
    <property type="entry name" value="Mopterin_synth/thiamin_S_b"/>
</dbReference>
<dbReference type="EMBL" id="UOFG01000028">
    <property type="protein sequence ID" value="VAW58211.1"/>
    <property type="molecule type" value="Genomic_DNA"/>
</dbReference>
<dbReference type="SUPFAM" id="SSF54285">
    <property type="entry name" value="MoaD/ThiS"/>
    <property type="match status" value="1"/>
</dbReference>
<accession>A0A3B0WS68</accession>
<dbReference type="AlphaFoldDB" id="A0A3B0WS68"/>
<dbReference type="InterPro" id="IPR012675">
    <property type="entry name" value="Beta-grasp_dom_sf"/>
</dbReference>
<name>A0A3B0WS68_9ZZZZ</name>
<dbReference type="CDD" id="cd00754">
    <property type="entry name" value="Ubl_MoaD"/>
    <property type="match status" value="1"/>
</dbReference>
<organism evidence="2">
    <name type="scientific">hydrothermal vent metagenome</name>
    <dbReference type="NCBI Taxonomy" id="652676"/>
    <lineage>
        <taxon>unclassified sequences</taxon>
        <taxon>metagenomes</taxon>
        <taxon>ecological metagenomes</taxon>
    </lineage>
</organism>
<dbReference type="PANTHER" id="PTHR33359:SF1">
    <property type="entry name" value="MOLYBDOPTERIN SYNTHASE SULFUR CARRIER SUBUNIT"/>
    <property type="match status" value="1"/>
</dbReference>
<protein>
    <submittedName>
        <fullName evidence="2">Molybdopterin synthase sulfur carrier subunit</fullName>
    </submittedName>
</protein>